<dbReference type="Proteomes" id="UP000715781">
    <property type="component" value="Unassembled WGS sequence"/>
</dbReference>
<evidence type="ECO:0008006" key="5">
    <source>
        <dbReference type="Google" id="ProtNLM"/>
    </source>
</evidence>
<gene>
    <name evidence="3" type="ORF">KME32_03935</name>
</gene>
<feature type="domain" description="NB-ARC" evidence="1">
    <location>
        <begin position="133"/>
        <end position="229"/>
    </location>
</feature>
<reference evidence="3" key="1">
    <citation type="submission" date="2021-05" db="EMBL/GenBank/DDBJ databases">
        <authorList>
            <person name="Pietrasiak N."/>
            <person name="Ward R."/>
            <person name="Stajich J.E."/>
            <person name="Kurbessoian T."/>
        </authorList>
    </citation>
    <scope>NUCLEOTIDE SEQUENCE</scope>
    <source>
        <strain evidence="3">JT2-VF2</strain>
    </source>
</reference>
<dbReference type="Pfam" id="PF26355">
    <property type="entry name" value="HTH_VMAP-M9"/>
    <property type="match status" value="1"/>
</dbReference>
<dbReference type="InterPro" id="IPR002182">
    <property type="entry name" value="NB-ARC"/>
</dbReference>
<protein>
    <recommendedName>
        <fullName evidence="5">NB-ARC domain-containing protein</fullName>
    </recommendedName>
</protein>
<proteinExistence type="predicted"/>
<evidence type="ECO:0000259" key="2">
    <source>
        <dbReference type="Pfam" id="PF26355"/>
    </source>
</evidence>
<organism evidence="3 4">
    <name type="scientific">Mojavia pulchra JT2-VF2</name>
    <dbReference type="NCBI Taxonomy" id="287848"/>
    <lineage>
        <taxon>Bacteria</taxon>
        <taxon>Bacillati</taxon>
        <taxon>Cyanobacteriota</taxon>
        <taxon>Cyanophyceae</taxon>
        <taxon>Nostocales</taxon>
        <taxon>Nostocaceae</taxon>
    </lineage>
</organism>
<dbReference type="PRINTS" id="PR00364">
    <property type="entry name" value="DISEASERSIST"/>
</dbReference>
<reference evidence="3" key="2">
    <citation type="journal article" date="2022" name="Microbiol. Resour. Announc.">
        <title>Metagenome Sequencing to Explore Phylogenomics of Terrestrial Cyanobacteria.</title>
        <authorList>
            <person name="Ward R.D."/>
            <person name="Stajich J.E."/>
            <person name="Johansen J.R."/>
            <person name="Huntemann M."/>
            <person name="Clum A."/>
            <person name="Foster B."/>
            <person name="Foster B."/>
            <person name="Roux S."/>
            <person name="Palaniappan K."/>
            <person name="Varghese N."/>
            <person name="Mukherjee S."/>
            <person name="Reddy T.B.K."/>
            <person name="Daum C."/>
            <person name="Copeland A."/>
            <person name="Chen I.A."/>
            <person name="Ivanova N.N."/>
            <person name="Kyrpides N.C."/>
            <person name="Shapiro N."/>
            <person name="Eloe-Fadrosh E.A."/>
            <person name="Pietrasiak N."/>
        </authorList>
    </citation>
    <scope>NUCLEOTIDE SEQUENCE</scope>
    <source>
        <strain evidence="3">JT2-VF2</strain>
    </source>
</reference>
<feature type="domain" description="vWA-MoxR associated protein N-terminal HTH" evidence="2">
    <location>
        <begin position="7"/>
        <end position="86"/>
    </location>
</feature>
<evidence type="ECO:0000313" key="4">
    <source>
        <dbReference type="Proteomes" id="UP000715781"/>
    </source>
</evidence>
<dbReference type="InterPro" id="IPR058651">
    <property type="entry name" value="HTH_VMAP-M9"/>
</dbReference>
<comment type="caution">
    <text evidence="3">The sequence shown here is derived from an EMBL/GenBank/DDBJ whole genome shotgun (WGS) entry which is preliminary data.</text>
</comment>
<dbReference type="InterPro" id="IPR027417">
    <property type="entry name" value="P-loop_NTPase"/>
</dbReference>
<dbReference type="GO" id="GO:0043531">
    <property type="term" value="F:ADP binding"/>
    <property type="evidence" value="ECO:0007669"/>
    <property type="project" value="InterPro"/>
</dbReference>
<evidence type="ECO:0000259" key="1">
    <source>
        <dbReference type="Pfam" id="PF00931"/>
    </source>
</evidence>
<name>A0A951PUW7_9NOST</name>
<evidence type="ECO:0000313" key="3">
    <source>
        <dbReference type="EMBL" id="MBW4560302.1"/>
    </source>
</evidence>
<dbReference type="Pfam" id="PF00931">
    <property type="entry name" value="NB-ARC"/>
    <property type="match status" value="1"/>
</dbReference>
<accession>A0A951PUW7</accession>
<sequence>MEVLELTFEQAMLVLDTVLQKKHLSNIQELVLRMCWQGYTYAQIAESSGYDDDYIRDVGFRLWQTLSKALGENIAKSNVKTVLRRHYSNLAKAESQVSTIAAFQTSKIQQQQDWEEAADVSIFYGRQTEQTLLQKWIVHEKCRLVMLLGMGGIGKTALSVKVAQNLQSKFDCIIWRSLRKAPLIFDLIRELILFLSQEKEVNLPETIDGQISCLISYLRSRRCLILLDNAETILQSGKTAGHYRLGYEGYGQLFRRVADEVHQSCLVFTSREKPTGLTAREGETLPVRSLQLTGLPRKEAQQILATKGLASSGAECDSLIQRYAGNPFSLKILATTIQCLFDGNISEFLQQGSVVFGDIWEILEQQFNRLSANEKQVMYCLAIKRHWVTLPQLQQDIVPHMSERELLEALLSLQGRSLIEQQSGSYTQQPVVMEYISEKLIGQVCCELNSGDVELLYS</sequence>
<dbReference type="EMBL" id="JAHHHN010000001">
    <property type="protein sequence ID" value="MBW4560302.1"/>
    <property type="molecule type" value="Genomic_DNA"/>
</dbReference>
<dbReference type="AlphaFoldDB" id="A0A951PUW7"/>
<dbReference type="SUPFAM" id="SSF52540">
    <property type="entry name" value="P-loop containing nucleoside triphosphate hydrolases"/>
    <property type="match status" value="1"/>
</dbReference>
<dbReference type="Gene3D" id="3.40.50.300">
    <property type="entry name" value="P-loop containing nucleotide triphosphate hydrolases"/>
    <property type="match status" value="1"/>
</dbReference>